<dbReference type="CDD" id="cd04301">
    <property type="entry name" value="NAT_SF"/>
    <property type="match status" value="1"/>
</dbReference>
<dbReference type="PANTHER" id="PTHR43305">
    <property type="entry name" value="FAMILY N-ACETYLTRANSFERASE, PUTATIVE (AFU_ORTHOLOGUE AFUA_2G01380)-RELATED"/>
    <property type="match status" value="1"/>
</dbReference>
<organism evidence="3">
    <name type="scientific">Mizugakiibacter sediminis</name>
    <dbReference type="NCBI Taxonomy" id="1475481"/>
    <lineage>
        <taxon>Bacteria</taxon>
        <taxon>Pseudomonadati</taxon>
        <taxon>Pseudomonadota</taxon>
        <taxon>Gammaproteobacteria</taxon>
        <taxon>Lysobacterales</taxon>
        <taxon>Rhodanobacteraceae</taxon>
        <taxon>Mizugakiibacter</taxon>
    </lineage>
</organism>
<dbReference type="PROSITE" id="PS51186">
    <property type="entry name" value="GNAT"/>
    <property type="match status" value="1"/>
</dbReference>
<sequence length="224" mass="24716">MTDQGGGTPDGYSRPVVPAKAGTQRLCADESTGKTLDSGLRRNDDRKLADRHWDCNPRAAAMIDIRPAGFPRDADAVRALFREYADSLGIDLGFQGFEAELAALPGKYAPPGGRLLLAWRDDEAVGCAALRPIDAQTCEMKRLYVRPAARGERLGRRLAERICEEARQAGYARIRLDTLPSMAPAQQLYRALGFRPIEPYVYNPVAGARFMELDLRHEAGALMR</sequence>
<dbReference type="InterPro" id="IPR016181">
    <property type="entry name" value="Acyl_CoA_acyltransferase"/>
</dbReference>
<proteinExistence type="predicted"/>
<evidence type="ECO:0000256" key="1">
    <source>
        <dbReference type="SAM" id="MobiDB-lite"/>
    </source>
</evidence>
<dbReference type="AlphaFoldDB" id="A0A0K8QM63"/>
<evidence type="ECO:0000313" key="3">
    <source>
        <dbReference type="EMBL" id="GAP65801.1"/>
    </source>
</evidence>
<dbReference type="SUPFAM" id="SSF55729">
    <property type="entry name" value="Acyl-CoA N-acyltransferases (Nat)"/>
    <property type="match status" value="1"/>
</dbReference>
<evidence type="ECO:0000313" key="4">
    <source>
        <dbReference type="Proteomes" id="UP000253740"/>
    </source>
</evidence>
<name>A0A0K8QM63_9GAMM</name>
<keyword evidence="3" id="KW-0808">Transferase</keyword>
<dbReference type="Pfam" id="PF00583">
    <property type="entry name" value="Acetyltransf_1"/>
    <property type="match status" value="1"/>
</dbReference>
<accession>A0A0K8QM63</accession>
<gene>
    <name evidence="3" type="ORF">MBSD_n1092</name>
</gene>
<dbReference type="STRING" id="1475481.GCA_000953855_01112"/>
<dbReference type="Proteomes" id="UP000253740">
    <property type="component" value="Unassembled WGS sequence"/>
</dbReference>
<dbReference type="Gene3D" id="3.40.630.30">
    <property type="match status" value="1"/>
</dbReference>
<feature type="region of interest" description="Disordered" evidence="1">
    <location>
        <begin position="1"/>
        <end position="41"/>
    </location>
</feature>
<reference evidence="3" key="1">
    <citation type="submission" date="2015-08" db="EMBL/GenBank/DDBJ databases">
        <title>Complete DNA Sequence of Pseudomonas syringae pv. actinidiae, the Causal Agent of Kiwifruit Canker Disease.</title>
        <authorList>
            <person name="Rikkerink E.H.A."/>
            <person name="Fineran P.C."/>
        </authorList>
    </citation>
    <scope>NUCLEOTIDE SEQUENCE</scope>
    <source>
        <strain evidence="3">SkMP5</strain>
    </source>
</reference>
<dbReference type="GO" id="GO:0016747">
    <property type="term" value="F:acyltransferase activity, transferring groups other than amino-acyl groups"/>
    <property type="evidence" value="ECO:0007669"/>
    <property type="project" value="InterPro"/>
</dbReference>
<evidence type="ECO:0000259" key="2">
    <source>
        <dbReference type="PROSITE" id="PS51186"/>
    </source>
</evidence>
<dbReference type="InterPro" id="IPR052777">
    <property type="entry name" value="Acetyltransferase_Enz"/>
</dbReference>
<dbReference type="PANTHER" id="PTHR43305:SF1">
    <property type="entry name" value="FAMILY N-ACETYLTRANSFERASE, PUTATIVE (AFU_ORTHOLOGUE AFUA_2G01380)-RELATED"/>
    <property type="match status" value="1"/>
</dbReference>
<feature type="domain" description="N-acetyltransferase" evidence="2">
    <location>
        <begin position="63"/>
        <end position="216"/>
    </location>
</feature>
<dbReference type="InterPro" id="IPR000182">
    <property type="entry name" value="GNAT_dom"/>
</dbReference>
<protein>
    <submittedName>
        <fullName evidence="3">GNAT family acetyltransferase</fullName>
    </submittedName>
</protein>
<keyword evidence="4" id="KW-1185">Reference proteome</keyword>
<dbReference type="EMBL" id="DF970177">
    <property type="protein sequence ID" value="GAP65801.1"/>
    <property type="molecule type" value="Genomic_DNA"/>
</dbReference>